<evidence type="ECO:0000259" key="7">
    <source>
        <dbReference type="Pfam" id="PF07980"/>
    </source>
</evidence>
<evidence type="ECO:0000256" key="1">
    <source>
        <dbReference type="ARBA" id="ARBA00004442"/>
    </source>
</evidence>
<comment type="caution">
    <text evidence="9">The sequence shown here is derived from an EMBL/GenBank/DDBJ whole genome shotgun (WGS) entry which is preliminary data.</text>
</comment>
<dbReference type="RefSeq" id="WP_377573880.1">
    <property type="nucleotide sequence ID" value="NZ_JBHTKA010000001.1"/>
</dbReference>
<evidence type="ECO:0000259" key="8">
    <source>
        <dbReference type="Pfam" id="PF14322"/>
    </source>
</evidence>
<evidence type="ECO:0000256" key="5">
    <source>
        <dbReference type="ARBA" id="ARBA00023237"/>
    </source>
</evidence>
<evidence type="ECO:0000313" key="9">
    <source>
        <dbReference type="EMBL" id="MFD0997981.1"/>
    </source>
</evidence>
<dbReference type="InterPro" id="IPR011990">
    <property type="entry name" value="TPR-like_helical_dom_sf"/>
</dbReference>
<evidence type="ECO:0000313" key="10">
    <source>
        <dbReference type="Proteomes" id="UP001597112"/>
    </source>
</evidence>
<keyword evidence="3 6" id="KW-0732">Signal</keyword>
<keyword evidence="4" id="KW-0472">Membrane</keyword>
<dbReference type="PROSITE" id="PS51257">
    <property type="entry name" value="PROKAR_LIPOPROTEIN"/>
    <property type="match status" value="1"/>
</dbReference>
<comment type="similarity">
    <text evidence="2">Belongs to the SusD family.</text>
</comment>
<name>A0ABW3JYG1_9BACT</name>
<dbReference type="CDD" id="cd08977">
    <property type="entry name" value="SusD"/>
    <property type="match status" value="1"/>
</dbReference>
<dbReference type="EMBL" id="JBHTKA010000001">
    <property type="protein sequence ID" value="MFD0997981.1"/>
    <property type="molecule type" value="Genomic_DNA"/>
</dbReference>
<dbReference type="InterPro" id="IPR012944">
    <property type="entry name" value="SusD_RagB_dom"/>
</dbReference>
<dbReference type="Pfam" id="PF14322">
    <property type="entry name" value="SusD-like_3"/>
    <property type="match status" value="1"/>
</dbReference>
<dbReference type="Gene3D" id="1.25.40.390">
    <property type="match status" value="1"/>
</dbReference>
<keyword evidence="10" id="KW-1185">Reference proteome</keyword>
<gene>
    <name evidence="9" type="ORF">ACFQ21_01645</name>
</gene>
<proteinExistence type="inferred from homology"/>
<dbReference type="InterPro" id="IPR033985">
    <property type="entry name" value="SusD-like_N"/>
</dbReference>
<feature type="chain" id="PRO_5045103840" evidence="6">
    <location>
        <begin position="30"/>
        <end position="504"/>
    </location>
</feature>
<protein>
    <submittedName>
        <fullName evidence="9">RagB/SusD family nutrient uptake outer membrane protein</fullName>
    </submittedName>
</protein>
<feature type="signal peptide" evidence="6">
    <location>
        <begin position="1"/>
        <end position="29"/>
    </location>
</feature>
<evidence type="ECO:0000256" key="2">
    <source>
        <dbReference type="ARBA" id="ARBA00006275"/>
    </source>
</evidence>
<organism evidence="9 10">
    <name type="scientific">Ohtaekwangia kribbensis</name>
    <dbReference type="NCBI Taxonomy" id="688913"/>
    <lineage>
        <taxon>Bacteria</taxon>
        <taxon>Pseudomonadati</taxon>
        <taxon>Bacteroidota</taxon>
        <taxon>Cytophagia</taxon>
        <taxon>Cytophagales</taxon>
        <taxon>Fulvivirgaceae</taxon>
        <taxon>Ohtaekwangia</taxon>
    </lineage>
</organism>
<reference evidence="10" key="1">
    <citation type="journal article" date="2019" name="Int. J. Syst. Evol. Microbiol.">
        <title>The Global Catalogue of Microorganisms (GCM) 10K type strain sequencing project: providing services to taxonomists for standard genome sequencing and annotation.</title>
        <authorList>
            <consortium name="The Broad Institute Genomics Platform"/>
            <consortium name="The Broad Institute Genome Sequencing Center for Infectious Disease"/>
            <person name="Wu L."/>
            <person name="Ma J."/>
        </authorList>
    </citation>
    <scope>NUCLEOTIDE SEQUENCE [LARGE SCALE GENOMIC DNA]</scope>
    <source>
        <strain evidence="10">CCUG 58938</strain>
    </source>
</reference>
<evidence type="ECO:0000256" key="6">
    <source>
        <dbReference type="SAM" id="SignalP"/>
    </source>
</evidence>
<dbReference type="Proteomes" id="UP001597112">
    <property type="component" value="Unassembled WGS sequence"/>
</dbReference>
<comment type="subcellular location">
    <subcellularLocation>
        <location evidence="1">Cell outer membrane</location>
    </subcellularLocation>
</comment>
<keyword evidence="5" id="KW-0998">Cell outer membrane</keyword>
<evidence type="ECO:0000256" key="4">
    <source>
        <dbReference type="ARBA" id="ARBA00023136"/>
    </source>
</evidence>
<dbReference type="Pfam" id="PF07980">
    <property type="entry name" value="SusD_RagB"/>
    <property type="match status" value="1"/>
</dbReference>
<sequence length="504" mass="56411">MIYSKFSKRFLVGSLSALFVLSSCTNLHTDEVDSIVIDNTGGTTTGNPTELLAGTYSDLSAFTDQAGVYSLYEHTTDEMIPPTRGTDWGDNGVWRQLYQHTWDPTHTYVVNSWNILNQRAYKCNQVLASNPSEQEAAEAKFLRAFFMWHVMDLFGKVPFREVGEGVDVNPKVMTRSEAFDFIVKDLEEALPDLPSPAPSAENSKASKAAAYTLLARLYLNKAVYKASSPEGPYTFDAADMDKVIDYADEVAALGYALEDQYFVNFTTAAQSEIIFTSPTGTPENRYRMTLHYNNNPDGWNGFATLADFYATFEEDDIRRGIPATPNGSQYSGLGRGFLLGQQYKDDGSIIINARNSKPLAFTKEVPLTGASTEAGIRVIKYHPLDKGKYIFMRYADVYLMKVEALFRKGSTAEALDEINDLRTLRGASVLGSLDETSILAERGRELYWEGLRRLDQVRFGTFNNTWQDKSNTETYRVLYPIPQQALDSNPNLKQNKGYPGYVGD</sequence>
<accession>A0ABW3JYG1</accession>
<evidence type="ECO:0000256" key="3">
    <source>
        <dbReference type="ARBA" id="ARBA00022729"/>
    </source>
</evidence>
<dbReference type="SUPFAM" id="SSF48452">
    <property type="entry name" value="TPR-like"/>
    <property type="match status" value="1"/>
</dbReference>
<feature type="domain" description="SusD-like N-terminal" evidence="8">
    <location>
        <begin position="88"/>
        <end position="219"/>
    </location>
</feature>
<feature type="domain" description="RagB/SusD" evidence="7">
    <location>
        <begin position="388"/>
        <end position="498"/>
    </location>
</feature>